<proteinExistence type="predicted"/>
<keyword evidence="1" id="KW-0472">Membrane</keyword>
<protein>
    <submittedName>
        <fullName evidence="2">Uncharacterized protein</fullName>
    </submittedName>
</protein>
<comment type="caution">
    <text evidence="2">The sequence shown here is derived from an EMBL/GenBank/DDBJ whole genome shotgun (WGS) entry which is preliminary data.</text>
</comment>
<gene>
    <name evidence="2" type="ORF">ACH5RR_020869</name>
</gene>
<feature type="transmembrane region" description="Helical" evidence="1">
    <location>
        <begin position="184"/>
        <end position="202"/>
    </location>
</feature>
<keyword evidence="1" id="KW-1133">Transmembrane helix</keyword>
<keyword evidence="1" id="KW-0812">Transmembrane</keyword>
<evidence type="ECO:0000313" key="2">
    <source>
        <dbReference type="EMBL" id="KAL3518280.1"/>
    </source>
</evidence>
<reference evidence="2 3" key="1">
    <citation type="submission" date="2024-11" db="EMBL/GenBank/DDBJ databases">
        <title>A near-complete genome assembly of Cinchona calisaya.</title>
        <authorList>
            <person name="Lian D.C."/>
            <person name="Zhao X.W."/>
            <person name="Wei L."/>
        </authorList>
    </citation>
    <scope>NUCLEOTIDE SEQUENCE [LARGE SCALE GENOMIC DNA]</scope>
    <source>
        <tissue evidence="2">Nenye</tissue>
    </source>
</reference>
<keyword evidence="3" id="KW-1185">Reference proteome</keyword>
<name>A0ABD2ZJ59_9GENT</name>
<dbReference type="Proteomes" id="UP001630127">
    <property type="component" value="Unassembled WGS sequence"/>
</dbReference>
<sequence length="255" mass="28844">MDLRSSKELDAGLSVSDRELHNLHSQSCLDNWDEQVPLPDHVTNHLSANDADIVYSCHDIADAEIFFYSKDALSDMNAIFANEIPYRESYKPIEKEDRFLVSEVEPMQEDMASYGEDIAFIWMQIFIRKRESKEWTVHRLFPFAFNVQVQKKEMARISCSFGMEIQLFTESGASHCRPDKNPPAVLPLLGAILIYLVGWLAAGHIMGMMDGVVEVPTTGTASKSTIMPPSIECRLGRCHSSGWEIVTLPNLFHAF</sequence>
<dbReference type="EMBL" id="JBJUIK010000009">
    <property type="protein sequence ID" value="KAL3518280.1"/>
    <property type="molecule type" value="Genomic_DNA"/>
</dbReference>
<accession>A0ABD2ZJ59</accession>
<evidence type="ECO:0000313" key="3">
    <source>
        <dbReference type="Proteomes" id="UP001630127"/>
    </source>
</evidence>
<dbReference type="AlphaFoldDB" id="A0ABD2ZJ59"/>
<evidence type="ECO:0000256" key="1">
    <source>
        <dbReference type="SAM" id="Phobius"/>
    </source>
</evidence>
<organism evidence="2 3">
    <name type="scientific">Cinchona calisaya</name>
    <dbReference type="NCBI Taxonomy" id="153742"/>
    <lineage>
        <taxon>Eukaryota</taxon>
        <taxon>Viridiplantae</taxon>
        <taxon>Streptophyta</taxon>
        <taxon>Embryophyta</taxon>
        <taxon>Tracheophyta</taxon>
        <taxon>Spermatophyta</taxon>
        <taxon>Magnoliopsida</taxon>
        <taxon>eudicotyledons</taxon>
        <taxon>Gunneridae</taxon>
        <taxon>Pentapetalae</taxon>
        <taxon>asterids</taxon>
        <taxon>lamiids</taxon>
        <taxon>Gentianales</taxon>
        <taxon>Rubiaceae</taxon>
        <taxon>Cinchonoideae</taxon>
        <taxon>Cinchoneae</taxon>
        <taxon>Cinchona</taxon>
    </lineage>
</organism>